<dbReference type="RefSeq" id="XP_001326570.1">
    <property type="nucleotide sequence ID" value="XM_001326535.1"/>
</dbReference>
<dbReference type="Proteomes" id="UP000001542">
    <property type="component" value="Unassembled WGS sequence"/>
</dbReference>
<protein>
    <recommendedName>
        <fullName evidence="1">DUF3447 domain-containing protein</fullName>
    </recommendedName>
</protein>
<reference evidence="2" key="1">
    <citation type="submission" date="2006-10" db="EMBL/GenBank/DDBJ databases">
        <authorList>
            <person name="Amadeo P."/>
            <person name="Zhao Q."/>
            <person name="Wortman J."/>
            <person name="Fraser-Liggett C."/>
            <person name="Carlton J."/>
        </authorList>
    </citation>
    <scope>NUCLEOTIDE SEQUENCE</scope>
    <source>
        <strain evidence="2">G3</strain>
    </source>
</reference>
<accession>A2DZ71</accession>
<feature type="domain" description="DUF3447" evidence="1">
    <location>
        <begin position="24"/>
        <end position="64"/>
    </location>
</feature>
<dbReference type="Pfam" id="PF11929">
    <property type="entry name" value="DUF3447"/>
    <property type="match status" value="1"/>
</dbReference>
<evidence type="ECO:0000313" key="3">
    <source>
        <dbReference type="Proteomes" id="UP000001542"/>
    </source>
</evidence>
<organism evidence="2 3">
    <name type="scientific">Trichomonas vaginalis (strain ATCC PRA-98 / G3)</name>
    <dbReference type="NCBI Taxonomy" id="412133"/>
    <lineage>
        <taxon>Eukaryota</taxon>
        <taxon>Metamonada</taxon>
        <taxon>Parabasalia</taxon>
        <taxon>Trichomonadida</taxon>
        <taxon>Trichomonadidae</taxon>
        <taxon>Trichomonas</taxon>
    </lineage>
</organism>
<dbReference type="InParanoid" id="A2DZ71"/>
<name>A2DZ71_TRIV3</name>
<evidence type="ECO:0000259" key="1">
    <source>
        <dbReference type="Pfam" id="PF11929"/>
    </source>
</evidence>
<dbReference type="AlphaFoldDB" id="A2DZ71"/>
<sequence>MTEQDVYPNKYNEVRSILKYDIDIYNAIISHNIDFVTFLMNEYNLEIDLECCGKYNNLESFLIYFNQTNNINHCFVYSVMFDIPSICYQMVQISMQKIMIEKQYFIMQHGIVVKK</sequence>
<dbReference type="InterPro" id="IPR020683">
    <property type="entry name" value="DUF3447"/>
</dbReference>
<gene>
    <name evidence="2" type="ORF">TVAG_026680</name>
</gene>
<proteinExistence type="predicted"/>
<dbReference type="PANTHER" id="PTHR24182:SF13">
    <property type="entry name" value="LD18443P"/>
    <property type="match status" value="1"/>
</dbReference>
<dbReference type="EMBL" id="DS113272">
    <property type="protein sequence ID" value="EAY14347.1"/>
    <property type="molecule type" value="Genomic_DNA"/>
</dbReference>
<dbReference type="PANTHER" id="PTHR24182">
    <property type="entry name" value="ANKYRIN REPEAT AND SOCS BOX CONTAINING 4"/>
    <property type="match status" value="1"/>
</dbReference>
<evidence type="ECO:0000313" key="2">
    <source>
        <dbReference type="EMBL" id="EAY14347.1"/>
    </source>
</evidence>
<keyword evidence="3" id="KW-1185">Reference proteome</keyword>
<dbReference type="VEuPathDB" id="TrichDB:TVAG_455500"/>
<dbReference type="KEGG" id="tva:4772335"/>
<reference evidence="2" key="2">
    <citation type="journal article" date="2007" name="Science">
        <title>Draft genome sequence of the sexually transmitted pathogen Trichomonas vaginalis.</title>
        <authorList>
            <person name="Carlton J.M."/>
            <person name="Hirt R.P."/>
            <person name="Silva J.C."/>
            <person name="Delcher A.L."/>
            <person name="Schatz M."/>
            <person name="Zhao Q."/>
            <person name="Wortman J.R."/>
            <person name="Bidwell S.L."/>
            <person name="Alsmark U.C.M."/>
            <person name="Besteiro S."/>
            <person name="Sicheritz-Ponten T."/>
            <person name="Noel C.J."/>
            <person name="Dacks J.B."/>
            <person name="Foster P.G."/>
            <person name="Simillion C."/>
            <person name="Van de Peer Y."/>
            <person name="Miranda-Saavedra D."/>
            <person name="Barton G.J."/>
            <person name="Westrop G.D."/>
            <person name="Mueller S."/>
            <person name="Dessi D."/>
            <person name="Fiori P.L."/>
            <person name="Ren Q."/>
            <person name="Paulsen I."/>
            <person name="Zhang H."/>
            <person name="Bastida-Corcuera F.D."/>
            <person name="Simoes-Barbosa A."/>
            <person name="Brown M.T."/>
            <person name="Hayes R.D."/>
            <person name="Mukherjee M."/>
            <person name="Okumura C.Y."/>
            <person name="Schneider R."/>
            <person name="Smith A.J."/>
            <person name="Vanacova S."/>
            <person name="Villalvazo M."/>
            <person name="Haas B.J."/>
            <person name="Pertea M."/>
            <person name="Feldblyum T.V."/>
            <person name="Utterback T.R."/>
            <person name="Shu C.L."/>
            <person name="Osoegawa K."/>
            <person name="de Jong P.J."/>
            <person name="Hrdy I."/>
            <person name="Horvathova L."/>
            <person name="Zubacova Z."/>
            <person name="Dolezal P."/>
            <person name="Malik S.B."/>
            <person name="Logsdon J.M. Jr."/>
            <person name="Henze K."/>
            <person name="Gupta A."/>
            <person name="Wang C.C."/>
            <person name="Dunne R.L."/>
            <person name="Upcroft J.A."/>
            <person name="Upcroft P."/>
            <person name="White O."/>
            <person name="Salzberg S.L."/>
            <person name="Tang P."/>
            <person name="Chiu C.-H."/>
            <person name="Lee Y.-S."/>
            <person name="Embley T.M."/>
            <person name="Coombs G.H."/>
            <person name="Mottram J.C."/>
            <person name="Tachezy J."/>
            <person name="Fraser-Liggett C.M."/>
            <person name="Johnson P.J."/>
        </authorList>
    </citation>
    <scope>NUCLEOTIDE SEQUENCE [LARGE SCALE GENOMIC DNA]</scope>
    <source>
        <strain evidence="2">G3</strain>
    </source>
</reference>
<dbReference type="VEuPathDB" id="TrichDB:TVAGG3_0505210"/>
<dbReference type="SUPFAM" id="SSF48403">
    <property type="entry name" value="Ankyrin repeat"/>
    <property type="match status" value="1"/>
</dbReference>
<dbReference type="InterPro" id="IPR036770">
    <property type="entry name" value="Ankyrin_rpt-contain_sf"/>
</dbReference>